<dbReference type="Pfam" id="PF00106">
    <property type="entry name" value="adh_short"/>
    <property type="match status" value="1"/>
</dbReference>
<dbReference type="RefSeq" id="WP_310547053.1">
    <property type="nucleotide sequence ID" value="NZ_JAVKGR010000001.1"/>
</dbReference>
<dbReference type="InterPro" id="IPR036291">
    <property type="entry name" value="NAD(P)-bd_dom_sf"/>
</dbReference>
<gene>
    <name evidence="5" type="ORF">RIL96_00580</name>
</gene>
<dbReference type="PRINTS" id="PR00080">
    <property type="entry name" value="SDRFAMILY"/>
</dbReference>
<dbReference type="NCBIfam" id="NF006073">
    <property type="entry name" value="PRK08219.1"/>
    <property type="match status" value="1"/>
</dbReference>
<evidence type="ECO:0000256" key="1">
    <source>
        <dbReference type="ARBA" id="ARBA00006484"/>
    </source>
</evidence>
<sequence>MSPETYAGNDDAAQRDPNRPIALITGATRGIGRAIAEDLSADHHILVGGTDAARTAAVVAELPSAEPFVADLQDLGAVVTAVTEAGLDSLDVLVHSAGVAATGTLEQTPAQEWQRSFAVNVFAVAELTRLLLPALRTAKGQVIAINSGSGYVSRNGGGLYSATKFALRALTDALREEERGTVRVTSIHPGRVDTDMQVQLQSAMGNEDYDGSRYVAAESVAVTVRTALSMPAEAMVDELAIRPVRG</sequence>
<dbReference type="InterPro" id="IPR020904">
    <property type="entry name" value="Sc_DH/Rdtase_CS"/>
</dbReference>
<reference evidence="5 6" key="1">
    <citation type="submission" date="2023-09" db="EMBL/GenBank/DDBJ databases">
        <title>Description of three actinobacteria isolated from air of manufacturing shop in a pharmaceutical factory.</title>
        <authorList>
            <person name="Zhang D.-F."/>
        </authorList>
    </citation>
    <scope>NUCLEOTIDE SEQUENCE [LARGE SCALE GENOMIC DNA]</scope>
    <source>
        <strain evidence="5 6">LY-0111</strain>
    </source>
</reference>
<dbReference type="PANTHER" id="PTHR44196">
    <property type="entry name" value="DEHYDROGENASE/REDUCTASE SDR FAMILY MEMBER 7B"/>
    <property type="match status" value="1"/>
</dbReference>
<dbReference type="Proteomes" id="UP001251870">
    <property type="component" value="Unassembled WGS sequence"/>
</dbReference>
<keyword evidence="2" id="KW-0560">Oxidoreductase</keyword>
<protein>
    <submittedName>
        <fullName evidence="5">SDR family oxidoreductase</fullName>
    </submittedName>
</protein>
<dbReference type="SMART" id="SM00822">
    <property type="entry name" value="PKS_KR"/>
    <property type="match status" value="1"/>
</dbReference>
<dbReference type="InterPro" id="IPR057326">
    <property type="entry name" value="KR_dom"/>
</dbReference>
<evidence type="ECO:0000256" key="2">
    <source>
        <dbReference type="ARBA" id="ARBA00023002"/>
    </source>
</evidence>
<name>A0ABU2DNK1_9MICC</name>
<evidence type="ECO:0000313" key="6">
    <source>
        <dbReference type="Proteomes" id="UP001251870"/>
    </source>
</evidence>
<accession>A0ABU2DNK1</accession>
<feature type="domain" description="Ketoreductase" evidence="4">
    <location>
        <begin position="20"/>
        <end position="195"/>
    </location>
</feature>
<dbReference type="PANTHER" id="PTHR44196:SF1">
    <property type="entry name" value="DEHYDROGENASE_REDUCTASE SDR FAMILY MEMBER 7B"/>
    <property type="match status" value="1"/>
</dbReference>
<evidence type="ECO:0000259" key="4">
    <source>
        <dbReference type="SMART" id="SM00822"/>
    </source>
</evidence>
<keyword evidence="6" id="KW-1185">Reference proteome</keyword>
<evidence type="ECO:0000313" key="5">
    <source>
        <dbReference type="EMBL" id="MDR8018061.1"/>
    </source>
</evidence>
<dbReference type="EMBL" id="JAVKGR010000001">
    <property type="protein sequence ID" value="MDR8018061.1"/>
    <property type="molecule type" value="Genomic_DNA"/>
</dbReference>
<dbReference type="PROSITE" id="PS00061">
    <property type="entry name" value="ADH_SHORT"/>
    <property type="match status" value="1"/>
</dbReference>
<proteinExistence type="inferred from homology"/>
<evidence type="ECO:0000256" key="3">
    <source>
        <dbReference type="RuleBase" id="RU000363"/>
    </source>
</evidence>
<dbReference type="SUPFAM" id="SSF51735">
    <property type="entry name" value="NAD(P)-binding Rossmann-fold domains"/>
    <property type="match status" value="1"/>
</dbReference>
<organism evidence="5 6">
    <name type="scientific">Nesterenkonia aerolata</name>
    <dbReference type="NCBI Taxonomy" id="3074079"/>
    <lineage>
        <taxon>Bacteria</taxon>
        <taxon>Bacillati</taxon>
        <taxon>Actinomycetota</taxon>
        <taxon>Actinomycetes</taxon>
        <taxon>Micrococcales</taxon>
        <taxon>Micrococcaceae</taxon>
        <taxon>Nesterenkonia</taxon>
    </lineage>
</organism>
<comment type="caution">
    <text evidence="5">The sequence shown here is derived from an EMBL/GenBank/DDBJ whole genome shotgun (WGS) entry which is preliminary data.</text>
</comment>
<dbReference type="Gene3D" id="3.40.50.720">
    <property type="entry name" value="NAD(P)-binding Rossmann-like Domain"/>
    <property type="match status" value="1"/>
</dbReference>
<dbReference type="InterPro" id="IPR002347">
    <property type="entry name" value="SDR_fam"/>
</dbReference>
<dbReference type="PRINTS" id="PR00081">
    <property type="entry name" value="GDHRDH"/>
</dbReference>
<comment type="similarity">
    <text evidence="1 3">Belongs to the short-chain dehydrogenases/reductases (SDR) family.</text>
</comment>